<keyword evidence="9" id="KW-1185">Reference proteome</keyword>
<comment type="subcellular location">
    <subcellularLocation>
        <location evidence="1">Cell membrane</location>
        <topology evidence="1">Multi-pass membrane protein</topology>
    </subcellularLocation>
</comment>
<name>A0ABT0RK57_9SPHN</name>
<evidence type="ECO:0000256" key="2">
    <source>
        <dbReference type="ARBA" id="ARBA00006679"/>
    </source>
</evidence>
<keyword evidence="6 7" id="KW-0472">Membrane</keyword>
<keyword evidence="5 7" id="KW-1133">Transmembrane helix</keyword>
<comment type="similarity">
    <text evidence="2">Belongs to the DoxX family.</text>
</comment>
<dbReference type="Pfam" id="PF07681">
    <property type="entry name" value="DoxX"/>
    <property type="match status" value="1"/>
</dbReference>
<evidence type="ECO:0000256" key="6">
    <source>
        <dbReference type="ARBA" id="ARBA00023136"/>
    </source>
</evidence>
<evidence type="ECO:0000256" key="4">
    <source>
        <dbReference type="ARBA" id="ARBA00022692"/>
    </source>
</evidence>
<dbReference type="InterPro" id="IPR051907">
    <property type="entry name" value="DoxX-like_oxidoreductase"/>
</dbReference>
<dbReference type="PANTHER" id="PTHR33452">
    <property type="entry name" value="OXIDOREDUCTASE CATD-RELATED"/>
    <property type="match status" value="1"/>
</dbReference>
<gene>
    <name evidence="8" type="ORF">LZ536_03795</name>
</gene>
<sequence length="167" mass="17599">MAGTASVRQRSMLAAFNPRNPEFARWGALPLRIIVGYGFFAHGLAKLEKGPEKFVAIVDALGVPFPHVAAWSAIMVEFAGGLLMLAGAGITLLSLPMIAVLLVAIVTVHLPFGFTSVKLMEVTASGPKFGPPGIEADLLYLACIAAMFLIGPDPVSVDGIRARRRGS</sequence>
<proteinExistence type="inferred from homology"/>
<feature type="transmembrane region" description="Helical" evidence="7">
    <location>
        <begin position="65"/>
        <end position="85"/>
    </location>
</feature>
<dbReference type="PANTHER" id="PTHR33452:SF7">
    <property type="entry name" value="DOXX FAMILY PROTEIN"/>
    <property type="match status" value="1"/>
</dbReference>
<comment type="caution">
    <text evidence="8">The sequence shown here is derived from an EMBL/GenBank/DDBJ whole genome shotgun (WGS) entry which is preliminary data.</text>
</comment>
<accession>A0ABT0RK57</accession>
<evidence type="ECO:0000256" key="3">
    <source>
        <dbReference type="ARBA" id="ARBA00022475"/>
    </source>
</evidence>
<protein>
    <submittedName>
        <fullName evidence="8">DoxX family protein</fullName>
    </submittedName>
</protein>
<dbReference type="Proteomes" id="UP001165363">
    <property type="component" value="Unassembled WGS sequence"/>
</dbReference>
<keyword evidence="3" id="KW-1003">Cell membrane</keyword>
<dbReference type="RefSeq" id="WP_249846959.1">
    <property type="nucleotide sequence ID" value="NZ_JAMGBD010000001.1"/>
</dbReference>
<dbReference type="EMBL" id="JAMGBD010000001">
    <property type="protein sequence ID" value="MCL6683027.1"/>
    <property type="molecule type" value="Genomic_DNA"/>
</dbReference>
<feature type="transmembrane region" description="Helical" evidence="7">
    <location>
        <begin position="92"/>
        <end position="112"/>
    </location>
</feature>
<evidence type="ECO:0000313" key="9">
    <source>
        <dbReference type="Proteomes" id="UP001165363"/>
    </source>
</evidence>
<evidence type="ECO:0000256" key="5">
    <source>
        <dbReference type="ARBA" id="ARBA00022989"/>
    </source>
</evidence>
<feature type="transmembrane region" description="Helical" evidence="7">
    <location>
        <begin position="138"/>
        <end position="157"/>
    </location>
</feature>
<organism evidence="8 9">
    <name type="scientific">Sphingomonas alba</name>
    <dbReference type="NCBI Taxonomy" id="2908208"/>
    <lineage>
        <taxon>Bacteria</taxon>
        <taxon>Pseudomonadati</taxon>
        <taxon>Pseudomonadota</taxon>
        <taxon>Alphaproteobacteria</taxon>
        <taxon>Sphingomonadales</taxon>
        <taxon>Sphingomonadaceae</taxon>
        <taxon>Sphingomonas</taxon>
    </lineage>
</organism>
<reference evidence="8" key="1">
    <citation type="submission" date="2022-05" db="EMBL/GenBank/DDBJ databases">
        <authorList>
            <person name="Jo J.-H."/>
            <person name="Im W.-T."/>
        </authorList>
    </citation>
    <scope>NUCLEOTIDE SEQUENCE</scope>
    <source>
        <strain evidence="8">SE158</strain>
    </source>
</reference>
<evidence type="ECO:0000313" key="8">
    <source>
        <dbReference type="EMBL" id="MCL6683027.1"/>
    </source>
</evidence>
<evidence type="ECO:0000256" key="7">
    <source>
        <dbReference type="SAM" id="Phobius"/>
    </source>
</evidence>
<keyword evidence="4 7" id="KW-0812">Transmembrane</keyword>
<feature type="transmembrane region" description="Helical" evidence="7">
    <location>
        <begin position="26"/>
        <end position="45"/>
    </location>
</feature>
<dbReference type="InterPro" id="IPR032808">
    <property type="entry name" value="DoxX"/>
</dbReference>
<evidence type="ECO:0000256" key="1">
    <source>
        <dbReference type="ARBA" id="ARBA00004651"/>
    </source>
</evidence>